<evidence type="ECO:0000256" key="1">
    <source>
        <dbReference type="ARBA" id="ARBA00004123"/>
    </source>
</evidence>
<name>A0A2U1LWP8_ARTAN</name>
<keyword evidence="4" id="KW-0804">Transcription</keyword>
<dbReference type="SUPFAM" id="SSF101936">
    <property type="entry name" value="DNA-binding pseudobarrel domain"/>
    <property type="match status" value="1"/>
</dbReference>
<dbReference type="PROSITE" id="PS50863">
    <property type="entry name" value="B3"/>
    <property type="match status" value="1"/>
</dbReference>
<dbReference type="Pfam" id="PF02362">
    <property type="entry name" value="B3"/>
    <property type="match status" value="1"/>
</dbReference>
<evidence type="ECO:0000259" key="6">
    <source>
        <dbReference type="PROSITE" id="PS50863"/>
    </source>
</evidence>
<evidence type="ECO:0000313" key="7">
    <source>
        <dbReference type="EMBL" id="PWA53384.1"/>
    </source>
</evidence>
<dbReference type="GO" id="GO:0005634">
    <property type="term" value="C:nucleus"/>
    <property type="evidence" value="ECO:0007669"/>
    <property type="project" value="UniProtKB-SubCell"/>
</dbReference>
<gene>
    <name evidence="7" type="ORF">CTI12_AA445630</name>
</gene>
<organism evidence="7 8">
    <name type="scientific">Artemisia annua</name>
    <name type="common">Sweet wormwood</name>
    <dbReference type="NCBI Taxonomy" id="35608"/>
    <lineage>
        <taxon>Eukaryota</taxon>
        <taxon>Viridiplantae</taxon>
        <taxon>Streptophyta</taxon>
        <taxon>Embryophyta</taxon>
        <taxon>Tracheophyta</taxon>
        <taxon>Spermatophyta</taxon>
        <taxon>Magnoliopsida</taxon>
        <taxon>eudicotyledons</taxon>
        <taxon>Gunneridae</taxon>
        <taxon>Pentapetalae</taxon>
        <taxon>asterids</taxon>
        <taxon>campanulids</taxon>
        <taxon>Asterales</taxon>
        <taxon>Asteraceae</taxon>
        <taxon>Asteroideae</taxon>
        <taxon>Anthemideae</taxon>
        <taxon>Artemisiinae</taxon>
        <taxon>Artemisia</taxon>
    </lineage>
</organism>
<reference evidence="7 8" key="1">
    <citation type="journal article" date="2018" name="Mol. Plant">
        <title>The genome of Artemisia annua provides insight into the evolution of Asteraceae family and artemisinin biosynthesis.</title>
        <authorList>
            <person name="Shen Q."/>
            <person name="Zhang L."/>
            <person name="Liao Z."/>
            <person name="Wang S."/>
            <person name="Yan T."/>
            <person name="Shi P."/>
            <person name="Liu M."/>
            <person name="Fu X."/>
            <person name="Pan Q."/>
            <person name="Wang Y."/>
            <person name="Lv Z."/>
            <person name="Lu X."/>
            <person name="Zhang F."/>
            <person name="Jiang W."/>
            <person name="Ma Y."/>
            <person name="Chen M."/>
            <person name="Hao X."/>
            <person name="Li L."/>
            <person name="Tang Y."/>
            <person name="Lv G."/>
            <person name="Zhou Y."/>
            <person name="Sun X."/>
            <person name="Brodelius P.E."/>
            <person name="Rose J.K.C."/>
            <person name="Tang K."/>
        </authorList>
    </citation>
    <scope>NUCLEOTIDE SEQUENCE [LARGE SCALE GENOMIC DNA]</scope>
    <source>
        <strain evidence="8">cv. Huhao1</strain>
        <tissue evidence="7">Leaf</tissue>
    </source>
</reference>
<dbReference type="PANTHER" id="PTHR31391:SF67">
    <property type="entry name" value="TF-B3 DOMAIN-CONTAINING PROTEIN"/>
    <property type="match status" value="1"/>
</dbReference>
<feature type="domain" description="TF-B3" evidence="6">
    <location>
        <begin position="130"/>
        <end position="221"/>
    </location>
</feature>
<evidence type="ECO:0000313" key="8">
    <source>
        <dbReference type="Proteomes" id="UP000245207"/>
    </source>
</evidence>
<dbReference type="GO" id="GO:0003677">
    <property type="term" value="F:DNA binding"/>
    <property type="evidence" value="ECO:0007669"/>
    <property type="project" value="UniProtKB-KW"/>
</dbReference>
<dbReference type="Proteomes" id="UP000245207">
    <property type="component" value="Unassembled WGS sequence"/>
</dbReference>
<dbReference type="InterPro" id="IPR015300">
    <property type="entry name" value="DNA-bd_pseudobarrel_sf"/>
</dbReference>
<accession>A0A2U1LWP8</accession>
<dbReference type="InterPro" id="IPR044837">
    <property type="entry name" value="REM16-like"/>
</dbReference>
<sequence>MLKKKKELALLFLIPPLLFTKGEEKKKELALLFLIPPLLFTKGEEWEIMEIRCSQCFVNNESDGDHLSRISCHKTDSDYLPIMSEKPHKSSSKGKRTRVCDIYNNAEDQYMCLERAGMLLERLDTGPPKFAKCMLPSNVLYSFWLILPKKFCILHLPEHDTTITLVDESGVEFKTNYLSARHGLSGGWRGFSFSQKLQQGDILFFRLVGSCRLQVHIVRRYGLEAVEAAFSLLEMHPRVKRTKTLTSGKVKHEKVNKGKRMKRRPRKFFMIPPNNHPTPVDIEEDAQWTSYTSLYDQCANSNDMLNLVEAGETHLIASGLVVVEVDTGLVGVGSKGGFPDSGRDTKERVVDCG</sequence>
<keyword evidence="8" id="KW-1185">Reference proteome</keyword>
<dbReference type="AlphaFoldDB" id="A0A2U1LWP8"/>
<comment type="subcellular location">
    <subcellularLocation>
        <location evidence="1">Nucleus</location>
    </subcellularLocation>
</comment>
<comment type="caution">
    <text evidence="7">The sequence shown here is derived from an EMBL/GenBank/DDBJ whole genome shotgun (WGS) entry which is preliminary data.</text>
</comment>
<protein>
    <submittedName>
        <fullName evidence="7">DNA-binding pseudobarrel domain-containing protein</fullName>
    </submittedName>
</protein>
<dbReference type="EMBL" id="PKPP01007442">
    <property type="protein sequence ID" value="PWA53384.1"/>
    <property type="molecule type" value="Genomic_DNA"/>
</dbReference>
<dbReference type="CDD" id="cd10017">
    <property type="entry name" value="B3_DNA"/>
    <property type="match status" value="1"/>
</dbReference>
<keyword evidence="5" id="KW-0539">Nucleus</keyword>
<evidence type="ECO:0000256" key="5">
    <source>
        <dbReference type="ARBA" id="ARBA00023242"/>
    </source>
</evidence>
<dbReference type="STRING" id="35608.A0A2U1LWP8"/>
<keyword evidence="3 7" id="KW-0238">DNA-binding</keyword>
<evidence type="ECO:0000256" key="4">
    <source>
        <dbReference type="ARBA" id="ARBA00023163"/>
    </source>
</evidence>
<evidence type="ECO:0000256" key="3">
    <source>
        <dbReference type="ARBA" id="ARBA00023125"/>
    </source>
</evidence>
<keyword evidence="2" id="KW-0805">Transcription regulation</keyword>
<dbReference type="InterPro" id="IPR003340">
    <property type="entry name" value="B3_DNA-bd"/>
</dbReference>
<proteinExistence type="predicted"/>
<evidence type="ECO:0000256" key="2">
    <source>
        <dbReference type="ARBA" id="ARBA00023015"/>
    </source>
</evidence>
<dbReference type="OrthoDB" id="1605554at2759"/>
<dbReference type="Gene3D" id="2.40.330.10">
    <property type="entry name" value="DNA-binding pseudobarrel domain"/>
    <property type="match status" value="1"/>
</dbReference>
<dbReference type="SMART" id="SM01019">
    <property type="entry name" value="B3"/>
    <property type="match status" value="1"/>
</dbReference>
<dbReference type="PANTHER" id="PTHR31391">
    <property type="entry name" value="B3 DOMAIN-CONTAINING PROTEIN OS11G0197600-RELATED"/>
    <property type="match status" value="1"/>
</dbReference>